<gene>
    <name evidence="2" type="ORF">GPM918_LOCUS26105</name>
    <name evidence="3" type="ORF">SRO942_LOCUS26191</name>
</gene>
<accession>A0A814ZV38</accession>
<comment type="caution">
    <text evidence="2">The sequence shown here is derived from an EMBL/GenBank/DDBJ whole genome shotgun (WGS) entry which is preliminary data.</text>
</comment>
<evidence type="ECO:0000313" key="4">
    <source>
        <dbReference type="Proteomes" id="UP000663829"/>
    </source>
</evidence>
<dbReference type="EMBL" id="CAJOBC010014301">
    <property type="protein sequence ID" value="CAF4019229.1"/>
    <property type="molecule type" value="Genomic_DNA"/>
</dbReference>
<evidence type="ECO:0000256" key="1">
    <source>
        <dbReference type="SAM" id="MobiDB-lite"/>
    </source>
</evidence>
<proteinExistence type="predicted"/>
<dbReference type="AlphaFoldDB" id="A0A814ZV38"/>
<keyword evidence="4" id="KW-1185">Reference proteome</keyword>
<evidence type="ECO:0000313" key="3">
    <source>
        <dbReference type="EMBL" id="CAF4019229.1"/>
    </source>
</evidence>
<evidence type="ECO:0000313" key="2">
    <source>
        <dbReference type="EMBL" id="CAF1250395.1"/>
    </source>
</evidence>
<dbReference type="Proteomes" id="UP000681722">
    <property type="component" value="Unassembled WGS sequence"/>
</dbReference>
<feature type="region of interest" description="Disordered" evidence="1">
    <location>
        <begin position="95"/>
        <end position="116"/>
    </location>
</feature>
<protein>
    <submittedName>
        <fullName evidence="2">Uncharacterized protein</fullName>
    </submittedName>
</protein>
<reference evidence="2" key="1">
    <citation type="submission" date="2021-02" db="EMBL/GenBank/DDBJ databases">
        <authorList>
            <person name="Nowell W R."/>
        </authorList>
    </citation>
    <scope>NUCLEOTIDE SEQUENCE</scope>
</reference>
<sequence length="264" mass="31401">MFDLPSRIKFETYFGNHHRDVCIVLNELGFYNGRTLCEAKWNIADSLNAIYSKLNNEATSLYYEIDGKFVIKPGIVSGIQQLINNLKELLRKNNKRNSHHNHDHSTTSDTMSDSYTEPLTKRRKNAKYRILQRVTLSSRNDQSFSENDYMIPYIPIIPFQNSDDETILIQYESCSRQRILHFIQAHLHIQESQAAQVQRKLLEEFRIYSERLYQFLQYVRNNKTLLNDIEDKVNNKQHQQQEKFSYLIEILKPYFNDFKSKCQC</sequence>
<name>A0A814ZV38_9BILA</name>
<dbReference type="Proteomes" id="UP000663829">
    <property type="component" value="Unassembled WGS sequence"/>
</dbReference>
<organism evidence="2 4">
    <name type="scientific">Didymodactylos carnosus</name>
    <dbReference type="NCBI Taxonomy" id="1234261"/>
    <lineage>
        <taxon>Eukaryota</taxon>
        <taxon>Metazoa</taxon>
        <taxon>Spiralia</taxon>
        <taxon>Gnathifera</taxon>
        <taxon>Rotifera</taxon>
        <taxon>Eurotatoria</taxon>
        <taxon>Bdelloidea</taxon>
        <taxon>Philodinida</taxon>
        <taxon>Philodinidae</taxon>
        <taxon>Didymodactylos</taxon>
    </lineage>
</organism>
<dbReference type="EMBL" id="CAJNOQ010010387">
    <property type="protein sequence ID" value="CAF1250395.1"/>
    <property type="molecule type" value="Genomic_DNA"/>
</dbReference>